<gene>
    <name evidence="2" type="ORF">llap_6502</name>
</gene>
<feature type="region of interest" description="Disordered" evidence="1">
    <location>
        <begin position="65"/>
        <end position="99"/>
    </location>
</feature>
<evidence type="ECO:0000313" key="2">
    <source>
        <dbReference type="EMBL" id="PKU43195.1"/>
    </source>
</evidence>
<dbReference type="AlphaFoldDB" id="A0A2I0UAZ3"/>
<reference evidence="3" key="2">
    <citation type="submission" date="2017-12" db="EMBL/GenBank/DDBJ databases">
        <title>Genome sequence of the Bar-tailed Godwit (Limosa lapponica baueri).</title>
        <authorList>
            <person name="Lima N.C.B."/>
            <person name="Parody-Merino A.M."/>
            <person name="Battley P.F."/>
            <person name="Fidler A.E."/>
            <person name="Prosdocimi F."/>
        </authorList>
    </citation>
    <scope>NUCLEOTIDE SEQUENCE [LARGE SCALE GENOMIC DNA]</scope>
</reference>
<name>A0A2I0UAZ3_LIMLA</name>
<organism evidence="2 3">
    <name type="scientific">Limosa lapponica baueri</name>
    <dbReference type="NCBI Taxonomy" id="1758121"/>
    <lineage>
        <taxon>Eukaryota</taxon>
        <taxon>Metazoa</taxon>
        <taxon>Chordata</taxon>
        <taxon>Craniata</taxon>
        <taxon>Vertebrata</taxon>
        <taxon>Euteleostomi</taxon>
        <taxon>Archelosauria</taxon>
        <taxon>Archosauria</taxon>
        <taxon>Dinosauria</taxon>
        <taxon>Saurischia</taxon>
        <taxon>Theropoda</taxon>
        <taxon>Coelurosauria</taxon>
        <taxon>Aves</taxon>
        <taxon>Neognathae</taxon>
        <taxon>Neoaves</taxon>
        <taxon>Charadriiformes</taxon>
        <taxon>Scolopacidae</taxon>
        <taxon>Limosa</taxon>
    </lineage>
</organism>
<proteinExistence type="predicted"/>
<protein>
    <submittedName>
        <fullName evidence="2">Uncharacterized protein</fullName>
    </submittedName>
</protein>
<keyword evidence="3" id="KW-1185">Reference proteome</keyword>
<sequence length="110" mass="11791">MRASSHKHREEVASEVLRGQKADVVNLKGGSTQGFQGVGIAVQLLQSLLIVLRPGKTLWVRETGRETTRVQTSLQPEGRRGKHPSPPAPTTNGSHLLLTAPSMGQFCAVG</sequence>
<dbReference type="EMBL" id="KZ505925">
    <property type="protein sequence ID" value="PKU43195.1"/>
    <property type="molecule type" value="Genomic_DNA"/>
</dbReference>
<reference evidence="3" key="1">
    <citation type="submission" date="2017-11" db="EMBL/GenBank/DDBJ databases">
        <authorList>
            <person name="Lima N.C."/>
            <person name="Parody-Merino A.M."/>
            <person name="Battley P.F."/>
            <person name="Fidler A.E."/>
            <person name="Prosdocimi F."/>
        </authorList>
    </citation>
    <scope>NUCLEOTIDE SEQUENCE [LARGE SCALE GENOMIC DNA]</scope>
</reference>
<accession>A0A2I0UAZ3</accession>
<evidence type="ECO:0000256" key="1">
    <source>
        <dbReference type="SAM" id="MobiDB-lite"/>
    </source>
</evidence>
<evidence type="ECO:0000313" key="3">
    <source>
        <dbReference type="Proteomes" id="UP000233556"/>
    </source>
</evidence>
<dbReference type="Proteomes" id="UP000233556">
    <property type="component" value="Unassembled WGS sequence"/>
</dbReference>